<protein>
    <submittedName>
        <fullName evidence="2">Uncharacterized protein</fullName>
    </submittedName>
</protein>
<feature type="transmembrane region" description="Helical" evidence="1">
    <location>
        <begin position="12"/>
        <end position="36"/>
    </location>
</feature>
<accession>A0A4Q7UER5</accession>
<organism evidence="2 3">
    <name type="scientific">Micromonospora violae</name>
    <dbReference type="NCBI Taxonomy" id="1278207"/>
    <lineage>
        <taxon>Bacteria</taxon>
        <taxon>Bacillati</taxon>
        <taxon>Actinomycetota</taxon>
        <taxon>Actinomycetes</taxon>
        <taxon>Micromonosporales</taxon>
        <taxon>Micromonosporaceae</taxon>
        <taxon>Micromonospora</taxon>
    </lineage>
</organism>
<proteinExistence type="predicted"/>
<dbReference type="Proteomes" id="UP000293781">
    <property type="component" value="Unassembled WGS sequence"/>
</dbReference>
<reference evidence="2 3" key="1">
    <citation type="submission" date="2019-02" db="EMBL/GenBank/DDBJ databases">
        <title>Sequencing the genomes of 1000 actinobacteria strains.</title>
        <authorList>
            <person name="Klenk H.-P."/>
        </authorList>
    </citation>
    <scope>NUCLEOTIDE SEQUENCE [LARGE SCALE GENOMIC DNA]</scope>
    <source>
        <strain evidence="2 3">DSM 45888</strain>
    </source>
</reference>
<comment type="caution">
    <text evidence="2">The sequence shown here is derived from an EMBL/GenBank/DDBJ whole genome shotgun (WGS) entry which is preliminary data.</text>
</comment>
<keyword evidence="1" id="KW-1133">Transmembrane helix</keyword>
<evidence type="ECO:0000256" key="1">
    <source>
        <dbReference type="SAM" id="Phobius"/>
    </source>
</evidence>
<name>A0A4Q7UER5_9ACTN</name>
<keyword evidence="1" id="KW-0472">Membrane</keyword>
<keyword evidence="3" id="KW-1185">Reference proteome</keyword>
<keyword evidence="1" id="KW-0812">Transmembrane</keyword>
<dbReference type="EMBL" id="SHKK01000001">
    <property type="protein sequence ID" value="RZT77959.1"/>
    <property type="molecule type" value="Genomic_DNA"/>
</dbReference>
<gene>
    <name evidence="2" type="ORF">EV382_1135</name>
</gene>
<evidence type="ECO:0000313" key="3">
    <source>
        <dbReference type="Proteomes" id="UP000293781"/>
    </source>
</evidence>
<dbReference type="AlphaFoldDB" id="A0A4Q7UER5"/>
<evidence type="ECO:0000313" key="2">
    <source>
        <dbReference type="EMBL" id="RZT77959.1"/>
    </source>
</evidence>
<sequence length="59" mass="6310">MGLANLEPFVGAGPWVIAAAIAVPVTGKIIITALALRGTDPKDRPSIIKAVAELFRWRR</sequence>